<dbReference type="Gene3D" id="3.10.129.10">
    <property type="entry name" value="Hotdog Thioesterase"/>
    <property type="match status" value="1"/>
</dbReference>
<dbReference type="AlphaFoldDB" id="A0A2M8PH52"/>
<dbReference type="InterPro" id="IPR002539">
    <property type="entry name" value="MaoC-like_dom"/>
</dbReference>
<feature type="region of interest" description="Disordered" evidence="1">
    <location>
        <begin position="152"/>
        <end position="176"/>
    </location>
</feature>
<dbReference type="InterPro" id="IPR029069">
    <property type="entry name" value="HotDog_dom_sf"/>
</dbReference>
<evidence type="ECO:0000259" key="2">
    <source>
        <dbReference type="Pfam" id="PF01575"/>
    </source>
</evidence>
<dbReference type="PANTHER" id="PTHR43664:SF1">
    <property type="entry name" value="BETA-METHYLMALYL-COA DEHYDRATASE"/>
    <property type="match status" value="1"/>
</dbReference>
<name>A0A2M8PH52_9CHLR</name>
<feature type="compositionally biased region" description="Polar residues" evidence="1">
    <location>
        <begin position="163"/>
        <end position="176"/>
    </location>
</feature>
<feature type="domain" description="MaoC-like" evidence="2">
    <location>
        <begin position="23"/>
        <end position="119"/>
    </location>
</feature>
<dbReference type="PANTHER" id="PTHR43664">
    <property type="entry name" value="MONOAMINE OXIDASE-RELATED"/>
    <property type="match status" value="1"/>
</dbReference>
<comment type="caution">
    <text evidence="3">The sequence shown here is derived from an EMBL/GenBank/DDBJ whole genome shotgun (WGS) entry which is preliminary data.</text>
</comment>
<evidence type="ECO:0000256" key="1">
    <source>
        <dbReference type="SAM" id="MobiDB-lite"/>
    </source>
</evidence>
<dbReference type="EMBL" id="PGTM01000026">
    <property type="protein sequence ID" value="PJF36874.1"/>
    <property type="molecule type" value="Genomic_DNA"/>
</dbReference>
<evidence type="ECO:0000313" key="3">
    <source>
        <dbReference type="EMBL" id="PJF36874.1"/>
    </source>
</evidence>
<dbReference type="Proteomes" id="UP000229681">
    <property type="component" value="Unassembled WGS sequence"/>
</dbReference>
<reference evidence="3 4" key="1">
    <citation type="submission" date="2017-11" db="EMBL/GenBank/DDBJ databases">
        <title>Evolution of Phototrophy in the Chloroflexi Phylum Driven by Horizontal Gene Transfer.</title>
        <authorList>
            <person name="Ward L.M."/>
            <person name="Hemp J."/>
            <person name="Shih P.M."/>
            <person name="Mcglynn S.E."/>
            <person name="Fischer W."/>
        </authorList>
    </citation>
    <scope>NUCLEOTIDE SEQUENCE [LARGE SCALE GENOMIC DNA]</scope>
    <source>
        <strain evidence="3">JP3_13</strain>
    </source>
</reference>
<evidence type="ECO:0000313" key="4">
    <source>
        <dbReference type="Proteomes" id="UP000229681"/>
    </source>
</evidence>
<proteinExistence type="predicted"/>
<accession>A0A2M8PH52</accession>
<dbReference type="SUPFAM" id="SSF54637">
    <property type="entry name" value="Thioesterase/thiol ester dehydrase-isomerase"/>
    <property type="match status" value="1"/>
</dbReference>
<dbReference type="InterPro" id="IPR052342">
    <property type="entry name" value="MCH/BMMD"/>
</dbReference>
<gene>
    <name evidence="3" type="ORF">CUN49_03150</name>
</gene>
<sequence length="176" mass="19057">MTERASRYGQGLWFEEFIEGLPIRTRGRTITEADLVAFAGLSGDFNPMHTDACYAETTQFGARIAHGALVFSMATGLAYQLGVLEGTVIAFLGFEMKLRAPVYIGDTIRVEASVSKRRPMPAAGGGIVTLDVKVLNQRDEAVQKGEWTIMVRSRPEDSGAQPIAQSESQSAPTDAD</sequence>
<dbReference type="Pfam" id="PF01575">
    <property type="entry name" value="MaoC_dehydratas"/>
    <property type="match status" value="1"/>
</dbReference>
<organism evidence="3 4">
    <name type="scientific">Candidatus Thermofonsia Clade 1 bacterium</name>
    <dbReference type="NCBI Taxonomy" id="2364210"/>
    <lineage>
        <taxon>Bacteria</taxon>
        <taxon>Bacillati</taxon>
        <taxon>Chloroflexota</taxon>
        <taxon>Candidatus Thermofontia</taxon>
        <taxon>Candidatus Thermofonsia Clade 1</taxon>
    </lineage>
</organism>
<protein>
    <submittedName>
        <fullName evidence="3">Dehydratase</fullName>
    </submittedName>
</protein>